<name>A0A090MN01_AFIFE</name>
<accession>A0A090MN01</accession>
<dbReference type="AlphaFoldDB" id="A0A090MN01"/>
<reference evidence="1 2" key="1">
    <citation type="journal article" date="2014" name="Genome Announc.">
        <title>Genome Sequence of Afipia felis Strain 76713, Isolated in Hospital Water Using an Amoeba Co-Culture Procedure.</title>
        <authorList>
            <person name="Benamar S."/>
            <person name="La Scola B."/>
            <person name="Croce O."/>
        </authorList>
    </citation>
    <scope>NUCLEOTIDE SEQUENCE [LARGE SCALE GENOMIC DNA]</scope>
    <source>
        <strain evidence="1 2">76713</strain>
    </source>
</reference>
<protein>
    <submittedName>
        <fullName evidence="1">Uncharacterized protein</fullName>
    </submittedName>
</protein>
<gene>
    <name evidence="1" type="ORF">BN961_02174</name>
</gene>
<dbReference type="STRING" id="1035.BN961_02174"/>
<dbReference type="EMBL" id="CCAZ020000001">
    <property type="protein sequence ID" value="CEG08756.1"/>
    <property type="molecule type" value="Genomic_DNA"/>
</dbReference>
<organism evidence="1 2">
    <name type="scientific">Afipia felis</name>
    <name type="common">Cat scratch disease bacillus</name>
    <dbReference type="NCBI Taxonomy" id="1035"/>
    <lineage>
        <taxon>Bacteria</taxon>
        <taxon>Pseudomonadati</taxon>
        <taxon>Pseudomonadota</taxon>
        <taxon>Alphaproteobacteria</taxon>
        <taxon>Hyphomicrobiales</taxon>
        <taxon>Nitrobacteraceae</taxon>
        <taxon>Afipia</taxon>
    </lineage>
</organism>
<dbReference type="RefSeq" id="WP_048756616.1">
    <property type="nucleotide sequence ID" value="NZ_CCAZ020000001.1"/>
</dbReference>
<sequence>MTRQDTVGGRTADTLSREELAMIDRAWEVHKAAMPVATIINDNQPYRTAIIEITIEPPTLPVGTRLYAEPKAIPLAGESVTAEELAEEMRLECWRRGGPPIYHADKIADAILGKYQVIAKTGRAALKTAGGE</sequence>
<keyword evidence="2" id="KW-1185">Reference proteome</keyword>
<evidence type="ECO:0000313" key="2">
    <source>
        <dbReference type="Proteomes" id="UP000035762"/>
    </source>
</evidence>
<evidence type="ECO:0000313" key="1">
    <source>
        <dbReference type="EMBL" id="CEG08756.1"/>
    </source>
</evidence>
<proteinExistence type="predicted"/>
<comment type="caution">
    <text evidence="1">The sequence shown here is derived from an EMBL/GenBank/DDBJ whole genome shotgun (WGS) entry which is preliminary data.</text>
</comment>
<dbReference type="Proteomes" id="UP000035762">
    <property type="component" value="Unassembled WGS sequence"/>
</dbReference>